<name>E1X0I2_HALMS</name>
<gene>
    <name evidence="1" type="ordered locus">BMS_3259</name>
</gene>
<accession>E1X0I2</accession>
<dbReference type="Proteomes" id="UP000008963">
    <property type="component" value="Chromosome"/>
</dbReference>
<dbReference type="STRING" id="862908.BMS_3259"/>
<dbReference type="AlphaFoldDB" id="E1X0I2"/>
<evidence type="ECO:0000313" key="2">
    <source>
        <dbReference type="Proteomes" id="UP000008963"/>
    </source>
</evidence>
<protein>
    <submittedName>
        <fullName evidence="1">Uncharacterized protein</fullName>
    </submittedName>
</protein>
<proteinExistence type="predicted"/>
<dbReference type="HOGENOM" id="CLU_3382172_0_0_7"/>
<dbReference type="KEGG" id="bmx:BMS_3259"/>
<dbReference type="EMBL" id="FQ312005">
    <property type="protein sequence ID" value="CBW28008.1"/>
    <property type="molecule type" value="Genomic_DNA"/>
</dbReference>
<evidence type="ECO:0000313" key="1">
    <source>
        <dbReference type="EMBL" id="CBW28008.1"/>
    </source>
</evidence>
<reference evidence="2" key="1">
    <citation type="journal article" date="2013" name="ISME J.">
        <title>A small predatory core genome in the divergent marine Bacteriovorax marinus SJ and the terrestrial Bdellovibrio bacteriovorus.</title>
        <authorList>
            <person name="Crossman L.C."/>
            <person name="Chen H."/>
            <person name="Cerdeno-Tarraga A.M."/>
            <person name="Brooks K."/>
            <person name="Quail M.A."/>
            <person name="Pineiro S.A."/>
            <person name="Hobley L."/>
            <person name="Sockett R.E."/>
            <person name="Bentley S.D."/>
            <person name="Parkhill J."/>
            <person name="Williams H.N."/>
            <person name="Stine O.C."/>
        </authorList>
    </citation>
    <scope>NUCLEOTIDE SEQUENCE [LARGE SCALE GENOMIC DNA]</scope>
    <source>
        <strain evidence="2">ATCC BAA-682 / DSM 15412 / SJ</strain>
    </source>
</reference>
<organism evidence="1 2">
    <name type="scientific">Halobacteriovorax marinus (strain ATCC BAA-682 / DSM 15412 / SJ)</name>
    <name type="common">Bacteriovorax marinus</name>
    <dbReference type="NCBI Taxonomy" id="862908"/>
    <lineage>
        <taxon>Bacteria</taxon>
        <taxon>Pseudomonadati</taxon>
        <taxon>Bdellovibrionota</taxon>
        <taxon>Bacteriovoracia</taxon>
        <taxon>Bacteriovoracales</taxon>
        <taxon>Halobacteriovoraceae</taxon>
        <taxon>Halobacteriovorax</taxon>
    </lineage>
</organism>
<sequence>MALFSHNFRYLDLHFPSFLVKVSTYVKIRAYDK</sequence>
<keyword evidence="2" id="KW-1185">Reference proteome</keyword>